<gene>
    <name evidence="1" type="ORF">LCGC14_2943470</name>
</gene>
<accession>A0A0F8XH83</accession>
<feature type="non-terminal residue" evidence="1">
    <location>
        <position position="137"/>
    </location>
</feature>
<evidence type="ECO:0000313" key="1">
    <source>
        <dbReference type="EMBL" id="KKK68497.1"/>
    </source>
</evidence>
<name>A0A0F8XH83_9ZZZZ</name>
<sequence>MPVIQHKQATVFIAQIDHRSNLSVGTVTGVIWALGQTAVSIAHGYRTMPCQTRVPNQSWQMFLPIEIDGLREALLLQATAIAVAGPELLLRLCVGNGDAEFIAAGEISSASGSAFVSSGRLLDAKKDRRIDHADPVL</sequence>
<comment type="caution">
    <text evidence="1">The sequence shown here is derived from an EMBL/GenBank/DDBJ whole genome shotgun (WGS) entry which is preliminary data.</text>
</comment>
<proteinExistence type="predicted"/>
<dbReference type="EMBL" id="LAZR01059105">
    <property type="protein sequence ID" value="KKK68497.1"/>
    <property type="molecule type" value="Genomic_DNA"/>
</dbReference>
<protein>
    <submittedName>
        <fullName evidence="1">Uncharacterized protein</fullName>
    </submittedName>
</protein>
<reference evidence="1" key="1">
    <citation type="journal article" date="2015" name="Nature">
        <title>Complex archaea that bridge the gap between prokaryotes and eukaryotes.</title>
        <authorList>
            <person name="Spang A."/>
            <person name="Saw J.H."/>
            <person name="Jorgensen S.L."/>
            <person name="Zaremba-Niedzwiedzka K."/>
            <person name="Martijn J."/>
            <person name="Lind A.E."/>
            <person name="van Eijk R."/>
            <person name="Schleper C."/>
            <person name="Guy L."/>
            <person name="Ettema T.J."/>
        </authorList>
    </citation>
    <scope>NUCLEOTIDE SEQUENCE</scope>
</reference>
<dbReference type="AlphaFoldDB" id="A0A0F8XH83"/>
<organism evidence="1">
    <name type="scientific">marine sediment metagenome</name>
    <dbReference type="NCBI Taxonomy" id="412755"/>
    <lineage>
        <taxon>unclassified sequences</taxon>
        <taxon>metagenomes</taxon>
        <taxon>ecological metagenomes</taxon>
    </lineage>
</organism>